<feature type="domain" description="F-box" evidence="1">
    <location>
        <begin position="10"/>
        <end position="58"/>
    </location>
</feature>
<sequence length="560" mass="60890">MEINGSENGMDGLDSLPAEVLALILGLLDLESLLKCHDVCRSWRAHSLYESNYLYLPHVLDAYNQLTHGTRPLPANLRGPEKSQYLKELIKTSVSALPVFAECETLRDIAVVLHRLDKSWLSGNNTSFASLNRAEALVHDTPILAVAVDARSGSIVTGDMSGVVAFWNVSTRNCYYQCRFPISDMQGNWAVPYRIAIDGDIMVIGTPSGRAVIAVRNRSGEPDPFLKVAEIRSEGGHIASIRIQGTVCILGEVGQVSFWDLSRVVDLNNDQTDTNSQVSNLITIRTRNDQSPVHSLLYRDGSLFLGLAGSGIQQIVSQSRQVLSTRKQLWEPPPSHFIMLVSGPEIPGIGDVGYSQLCPIEENGDILVSWADSSICRMGTNMAEGPVWEPAPRFLIPVVDGTYKKTVGVHARGEKIICRTKPNAIELFLEDGTFISRTPCNHGAISCVAVDPAFIVVGTREASVCVYYFAPGRQIPAYGQGPSSSVATTALPSPSLERKHTYKRKYREAMGMDLETPILLGGATTGPGRIRETTKAISRDGSARLAVGPRANAKIPVPTP</sequence>
<dbReference type="PROSITE" id="PS50181">
    <property type="entry name" value="FBOX"/>
    <property type="match status" value="1"/>
</dbReference>
<dbReference type="Pfam" id="PF12937">
    <property type="entry name" value="F-box-like"/>
    <property type="match status" value="1"/>
</dbReference>
<dbReference type="InterPro" id="IPR015943">
    <property type="entry name" value="WD40/YVTN_repeat-like_dom_sf"/>
</dbReference>
<evidence type="ECO:0000313" key="3">
    <source>
        <dbReference type="Proteomes" id="UP001373714"/>
    </source>
</evidence>
<dbReference type="InterPro" id="IPR001810">
    <property type="entry name" value="F-box_dom"/>
</dbReference>
<dbReference type="AlphaFoldDB" id="A0AAV9V5C4"/>
<proteinExistence type="predicted"/>
<comment type="caution">
    <text evidence="2">The sequence shown here is derived from an EMBL/GenBank/DDBJ whole genome shotgun (WGS) entry which is preliminary data.</text>
</comment>
<dbReference type="Proteomes" id="UP001373714">
    <property type="component" value="Unassembled WGS sequence"/>
</dbReference>
<gene>
    <name evidence="2" type="ORF">TWF730_008554</name>
</gene>
<evidence type="ECO:0000313" key="2">
    <source>
        <dbReference type="EMBL" id="KAK6354137.1"/>
    </source>
</evidence>
<dbReference type="InterPro" id="IPR036047">
    <property type="entry name" value="F-box-like_dom_sf"/>
</dbReference>
<accession>A0AAV9V5C4</accession>
<protein>
    <recommendedName>
        <fullName evidence="1">F-box domain-containing protein</fullName>
    </recommendedName>
</protein>
<dbReference type="Gene3D" id="2.130.10.10">
    <property type="entry name" value="YVTN repeat-like/Quinoprotein amine dehydrogenase"/>
    <property type="match status" value="1"/>
</dbReference>
<dbReference type="InterPro" id="IPR036322">
    <property type="entry name" value="WD40_repeat_dom_sf"/>
</dbReference>
<keyword evidence="3" id="KW-1185">Reference proteome</keyword>
<evidence type="ECO:0000259" key="1">
    <source>
        <dbReference type="PROSITE" id="PS50181"/>
    </source>
</evidence>
<organism evidence="2 3">
    <name type="scientific">Orbilia blumenaviensis</name>
    <dbReference type="NCBI Taxonomy" id="1796055"/>
    <lineage>
        <taxon>Eukaryota</taxon>
        <taxon>Fungi</taxon>
        <taxon>Dikarya</taxon>
        <taxon>Ascomycota</taxon>
        <taxon>Pezizomycotina</taxon>
        <taxon>Orbiliomycetes</taxon>
        <taxon>Orbiliales</taxon>
        <taxon>Orbiliaceae</taxon>
        <taxon>Orbilia</taxon>
    </lineage>
</organism>
<dbReference type="SUPFAM" id="SSF81383">
    <property type="entry name" value="F-box domain"/>
    <property type="match status" value="1"/>
</dbReference>
<reference evidence="2 3" key="1">
    <citation type="submission" date="2019-10" db="EMBL/GenBank/DDBJ databases">
        <authorList>
            <person name="Palmer J.M."/>
        </authorList>
    </citation>
    <scope>NUCLEOTIDE SEQUENCE [LARGE SCALE GENOMIC DNA]</scope>
    <source>
        <strain evidence="2 3">TWF730</strain>
    </source>
</reference>
<dbReference type="EMBL" id="JAVHNS010000005">
    <property type="protein sequence ID" value="KAK6354137.1"/>
    <property type="molecule type" value="Genomic_DNA"/>
</dbReference>
<dbReference type="Gene3D" id="1.20.1280.50">
    <property type="match status" value="1"/>
</dbReference>
<name>A0AAV9V5C4_9PEZI</name>
<dbReference type="SUPFAM" id="SSF50978">
    <property type="entry name" value="WD40 repeat-like"/>
    <property type="match status" value="1"/>
</dbReference>